<dbReference type="EMBL" id="JALPRX010000076">
    <property type="protein sequence ID" value="MCK8786176.1"/>
    <property type="molecule type" value="Genomic_DNA"/>
</dbReference>
<evidence type="ECO:0000313" key="2">
    <source>
        <dbReference type="Proteomes" id="UP001139516"/>
    </source>
</evidence>
<sequence>MNTILFTFREGTGDDRRDGILEQLRQAVGIKAAGQVRPNASLPRLRRLAYAEAAGEDAITQASRLLKNLPEIESVELPPARGIAA</sequence>
<dbReference type="RefSeq" id="WP_248668292.1">
    <property type="nucleotide sequence ID" value="NZ_JALPRX010000076.1"/>
</dbReference>
<name>A0A9X2BWL6_9PROT</name>
<dbReference type="AlphaFoldDB" id="A0A9X2BWL6"/>
<reference evidence="1" key="1">
    <citation type="submission" date="2022-04" db="EMBL/GenBank/DDBJ databases">
        <title>Roseomonas acroporae sp. nov., isolated from coral Acropora digitifera.</title>
        <authorList>
            <person name="Sun H."/>
        </authorList>
    </citation>
    <scope>NUCLEOTIDE SEQUENCE</scope>
    <source>
        <strain evidence="1">NAR14</strain>
    </source>
</reference>
<accession>A0A9X2BWL6</accession>
<protein>
    <submittedName>
        <fullName evidence="1">Uncharacterized protein</fullName>
    </submittedName>
</protein>
<proteinExistence type="predicted"/>
<dbReference type="Proteomes" id="UP001139516">
    <property type="component" value="Unassembled WGS sequence"/>
</dbReference>
<gene>
    <name evidence="1" type="ORF">M0638_17510</name>
</gene>
<organism evidence="1 2">
    <name type="scientific">Roseomonas acroporae</name>
    <dbReference type="NCBI Taxonomy" id="2937791"/>
    <lineage>
        <taxon>Bacteria</taxon>
        <taxon>Pseudomonadati</taxon>
        <taxon>Pseudomonadota</taxon>
        <taxon>Alphaproteobacteria</taxon>
        <taxon>Acetobacterales</taxon>
        <taxon>Roseomonadaceae</taxon>
        <taxon>Roseomonas</taxon>
    </lineage>
</organism>
<comment type="caution">
    <text evidence="1">The sequence shown here is derived from an EMBL/GenBank/DDBJ whole genome shotgun (WGS) entry which is preliminary data.</text>
</comment>
<evidence type="ECO:0000313" key="1">
    <source>
        <dbReference type="EMBL" id="MCK8786176.1"/>
    </source>
</evidence>
<keyword evidence="2" id="KW-1185">Reference proteome</keyword>